<dbReference type="EMBL" id="JAVDTL010000006">
    <property type="protein sequence ID" value="MDR6768641.1"/>
    <property type="molecule type" value="Genomic_DNA"/>
</dbReference>
<protein>
    <submittedName>
        <fullName evidence="1">Uncharacterized protein</fullName>
    </submittedName>
</protein>
<dbReference type="Proteomes" id="UP001253458">
    <property type="component" value="Unassembled WGS sequence"/>
</dbReference>
<dbReference type="AlphaFoldDB" id="A0AAJ2CAL0"/>
<organism evidence="1 4">
    <name type="scientific">Acidovorax delafieldii</name>
    <name type="common">Pseudomonas delafieldii</name>
    <dbReference type="NCBI Taxonomy" id="47920"/>
    <lineage>
        <taxon>Bacteria</taxon>
        <taxon>Pseudomonadati</taxon>
        <taxon>Pseudomonadota</taxon>
        <taxon>Betaproteobacteria</taxon>
        <taxon>Burkholderiales</taxon>
        <taxon>Comamonadaceae</taxon>
        <taxon>Acidovorax</taxon>
    </lineage>
</organism>
<evidence type="ECO:0000313" key="4">
    <source>
        <dbReference type="Proteomes" id="UP001253458"/>
    </source>
</evidence>
<accession>A0AAJ2CAL0</accession>
<evidence type="ECO:0000313" key="1">
    <source>
        <dbReference type="EMBL" id="MDR6768641.1"/>
    </source>
</evidence>
<dbReference type="RefSeq" id="WP_209818764.1">
    <property type="nucleotide sequence ID" value="NZ_JAVDTL010000006.1"/>
</dbReference>
<keyword evidence="3" id="KW-1185">Reference proteome</keyword>
<dbReference type="EMBL" id="JAVDTS010000003">
    <property type="protein sequence ID" value="MDR6837356.1"/>
    <property type="molecule type" value="Genomic_DNA"/>
</dbReference>
<sequence>MKVYVRIDGVTAVFNSEKTNYSMAQVEVALELARCGVQEWGVILAVIDGGKQ</sequence>
<name>A0AAJ2CAL0_ACIDE</name>
<gene>
    <name evidence="1" type="ORF">J2W88_003945</name>
    <name evidence="2" type="ORF">J2W93_002194</name>
</gene>
<evidence type="ECO:0000313" key="3">
    <source>
        <dbReference type="Proteomes" id="UP001249076"/>
    </source>
</evidence>
<comment type="caution">
    <text evidence="1">The sequence shown here is derived from an EMBL/GenBank/DDBJ whole genome shotgun (WGS) entry which is preliminary data.</text>
</comment>
<dbReference type="Proteomes" id="UP001249076">
    <property type="component" value="Unassembled WGS sequence"/>
</dbReference>
<reference evidence="1 3" key="1">
    <citation type="submission" date="2023-07" db="EMBL/GenBank/DDBJ databases">
        <title>Sorghum-associated microbial communities from plants grown in Nebraska, USA.</title>
        <authorList>
            <person name="Schachtman D."/>
        </authorList>
    </citation>
    <scope>NUCLEOTIDE SEQUENCE</scope>
    <source>
        <strain evidence="2 3">BE105</strain>
        <strain evidence="1">BE69</strain>
    </source>
</reference>
<proteinExistence type="predicted"/>
<evidence type="ECO:0000313" key="2">
    <source>
        <dbReference type="EMBL" id="MDR6837356.1"/>
    </source>
</evidence>